<keyword evidence="2" id="KW-1185">Reference proteome</keyword>
<dbReference type="Proteomes" id="UP000479000">
    <property type="component" value="Unassembled WGS sequence"/>
</dbReference>
<dbReference type="OrthoDB" id="196717at2759"/>
<gene>
    <name evidence="1" type="ORF">NTEN_LOCUS10389</name>
</gene>
<protein>
    <submittedName>
        <fullName evidence="1">Uncharacterized protein</fullName>
    </submittedName>
</protein>
<evidence type="ECO:0000313" key="2">
    <source>
        <dbReference type="Proteomes" id="UP000479000"/>
    </source>
</evidence>
<name>A0A6H5GNC2_9HEMI</name>
<sequence length="148" mass="16740">RYKKLIISTWKYIRRENGSIAIVLKSGIGTELQKKLFLIHIYSESLPEQVSACPPTTSNRTWAGYGQASLLRRCLLALRMRKAPTNAYTRAPGITPLYEILINYYENSNASDLSKSRVQSQMLNIRDLTTDTTISKTKIANCNRPASQ</sequence>
<organism evidence="1 2">
    <name type="scientific">Nesidiocoris tenuis</name>
    <dbReference type="NCBI Taxonomy" id="355587"/>
    <lineage>
        <taxon>Eukaryota</taxon>
        <taxon>Metazoa</taxon>
        <taxon>Ecdysozoa</taxon>
        <taxon>Arthropoda</taxon>
        <taxon>Hexapoda</taxon>
        <taxon>Insecta</taxon>
        <taxon>Pterygota</taxon>
        <taxon>Neoptera</taxon>
        <taxon>Paraneoptera</taxon>
        <taxon>Hemiptera</taxon>
        <taxon>Heteroptera</taxon>
        <taxon>Panheteroptera</taxon>
        <taxon>Cimicomorpha</taxon>
        <taxon>Miridae</taxon>
        <taxon>Dicyphina</taxon>
        <taxon>Nesidiocoris</taxon>
    </lineage>
</organism>
<reference evidence="1 2" key="1">
    <citation type="submission" date="2020-02" db="EMBL/GenBank/DDBJ databases">
        <authorList>
            <person name="Ferguson B K."/>
        </authorList>
    </citation>
    <scope>NUCLEOTIDE SEQUENCE [LARGE SCALE GENOMIC DNA]</scope>
</reference>
<dbReference type="AlphaFoldDB" id="A0A6H5GNC2"/>
<feature type="non-terminal residue" evidence="1">
    <location>
        <position position="1"/>
    </location>
</feature>
<evidence type="ECO:0000313" key="1">
    <source>
        <dbReference type="EMBL" id="CAB0004912.1"/>
    </source>
</evidence>
<dbReference type="EMBL" id="CADCXU010015546">
    <property type="protein sequence ID" value="CAB0004912.1"/>
    <property type="molecule type" value="Genomic_DNA"/>
</dbReference>
<proteinExistence type="predicted"/>
<accession>A0A6H5GNC2</accession>